<dbReference type="AlphaFoldDB" id="K8E0B6"/>
<dbReference type="SUPFAM" id="SSF53649">
    <property type="entry name" value="Alkaline phosphatase-like"/>
    <property type="match status" value="1"/>
</dbReference>
<dbReference type="HAMAP" id="MF_00740">
    <property type="entry name" value="Phosphopentomut"/>
    <property type="match status" value="1"/>
</dbReference>
<dbReference type="InterPro" id="IPR010045">
    <property type="entry name" value="DeoB"/>
</dbReference>
<dbReference type="GO" id="GO:0043094">
    <property type="term" value="P:metabolic compound salvage"/>
    <property type="evidence" value="ECO:0007669"/>
    <property type="project" value="UniProtKB-UniRule"/>
</dbReference>
<dbReference type="GO" id="GO:0008973">
    <property type="term" value="F:phosphopentomutase activity"/>
    <property type="evidence" value="ECO:0007669"/>
    <property type="project" value="UniProtKB-UniRule"/>
</dbReference>
<comment type="catalytic activity">
    <reaction evidence="6">
        <text>alpha-D-ribose 1-phosphate = D-ribose 5-phosphate</text>
        <dbReference type="Rhea" id="RHEA:18793"/>
        <dbReference type="ChEBI" id="CHEBI:57720"/>
        <dbReference type="ChEBI" id="CHEBI:78346"/>
        <dbReference type="EC" id="5.4.2.7"/>
    </reaction>
</comment>
<dbReference type="GO" id="GO:0030145">
    <property type="term" value="F:manganese ion binding"/>
    <property type="evidence" value="ECO:0007669"/>
    <property type="project" value="UniProtKB-UniRule"/>
</dbReference>
<evidence type="ECO:0000256" key="4">
    <source>
        <dbReference type="ARBA" id="ARBA00023211"/>
    </source>
</evidence>
<reference evidence="9 10" key="1">
    <citation type="journal article" date="2013" name="Genome Announc.">
        <title>Genome Sequence of the Sulfate-Reducing Bacterium Desulfotomaculum hydrothermale Lam5(T).</title>
        <authorList>
            <person name="Amin O."/>
            <person name="Fardeau M.L."/>
            <person name="Valette O."/>
            <person name="Hirschler-Rea A."/>
            <person name="Barbe V."/>
            <person name="Medigue C."/>
            <person name="Vacherie B."/>
            <person name="Ollivier B."/>
            <person name="Bertin P.N."/>
            <person name="Dolla A."/>
        </authorList>
    </citation>
    <scope>NUCLEOTIDE SEQUENCE [LARGE SCALE GENOMIC DNA]</scope>
    <source>
        <strain evidence="10">Lam5 / DSM 18033</strain>
    </source>
</reference>
<comment type="subcellular location">
    <subcellularLocation>
        <location evidence="6">Cytoplasm</location>
    </subcellularLocation>
</comment>
<dbReference type="InterPro" id="IPR017850">
    <property type="entry name" value="Alkaline_phosphatase_core_sf"/>
</dbReference>
<evidence type="ECO:0000259" key="8">
    <source>
        <dbReference type="Pfam" id="PF01676"/>
    </source>
</evidence>
<comment type="pathway">
    <text evidence="6">Carbohydrate degradation; 2-deoxy-D-ribose 1-phosphate degradation; D-glyceraldehyde 3-phosphate and acetaldehyde from 2-deoxy-alpha-D-ribose 1-phosphate: step 1/2.</text>
</comment>
<feature type="binding site" evidence="6">
    <location>
        <position position="287"/>
    </location>
    <ligand>
        <name>Mn(2+)</name>
        <dbReference type="ChEBI" id="CHEBI:29035"/>
        <label>2</label>
    </ligand>
</feature>
<protein>
    <recommendedName>
        <fullName evidence="6 7">Phosphopentomutase</fullName>
        <ecNumber evidence="6 7">5.4.2.7</ecNumber>
    </recommendedName>
    <alternativeName>
        <fullName evidence="6">Phosphodeoxyribomutase</fullName>
    </alternativeName>
</protein>
<evidence type="ECO:0000256" key="1">
    <source>
        <dbReference type="ARBA" id="ARBA00010373"/>
    </source>
</evidence>
<dbReference type="EMBL" id="CAOS01000013">
    <property type="protein sequence ID" value="CCO08957.1"/>
    <property type="molecule type" value="Genomic_DNA"/>
</dbReference>
<keyword evidence="3 6" id="KW-0479">Metal-binding</keyword>
<dbReference type="GO" id="GO:0006015">
    <property type="term" value="P:5-phosphoribose 1-diphosphate biosynthetic process"/>
    <property type="evidence" value="ECO:0007669"/>
    <property type="project" value="UniProtKB-UniPathway"/>
</dbReference>
<gene>
    <name evidence="6 9" type="primary">deoB</name>
    <name evidence="9" type="ORF">DESHY_60129</name>
</gene>
<dbReference type="InterPro" id="IPR006124">
    <property type="entry name" value="Metalloenzyme"/>
</dbReference>
<keyword evidence="10" id="KW-1185">Reference proteome</keyword>
<comment type="catalytic activity">
    <reaction evidence="6">
        <text>2-deoxy-alpha-D-ribose 1-phosphate = 2-deoxy-D-ribose 5-phosphate</text>
        <dbReference type="Rhea" id="RHEA:27658"/>
        <dbReference type="ChEBI" id="CHEBI:57259"/>
        <dbReference type="ChEBI" id="CHEBI:62877"/>
        <dbReference type="EC" id="5.4.2.7"/>
    </reaction>
</comment>
<dbReference type="NCBIfam" id="NF003766">
    <property type="entry name" value="PRK05362.1"/>
    <property type="match status" value="1"/>
</dbReference>
<dbReference type="NCBIfam" id="TIGR01696">
    <property type="entry name" value="deoB"/>
    <property type="match status" value="1"/>
</dbReference>
<feature type="binding site" evidence="6">
    <location>
        <position position="15"/>
    </location>
    <ligand>
        <name>Mn(2+)</name>
        <dbReference type="ChEBI" id="CHEBI:29035"/>
        <label>1</label>
    </ligand>
</feature>
<feature type="domain" description="Metalloenzyme" evidence="8">
    <location>
        <begin position="8"/>
        <end position="380"/>
    </location>
</feature>
<evidence type="ECO:0000256" key="6">
    <source>
        <dbReference type="HAMAP-Rule" id="MF_00740"/>
    </source>
</evidence>
<dbReference type="Gene3D" id="3.30.70.1250">
    <property type="entry name" value="Phosphopentomutase"/>
    <property type="match status" value="1"/>
</dbReference>
<dbReference type="CDD" id="cd16009">
    <property type="entry name" value="PPM"/>
    <property type="match status" value="1"/>
</dbReference>
<dbReference type="STRING" id="1121428.DESHY_60129"/>
<comment type="caution">
    <text evidence="9">The sequence shown here is derived from an EMBL/GenBank/DDBJ whole genome shotgun (WGS) entry which is preliminary data.</text>
</comment>
<dbReference type="InterPro" id="IPR024052">
    <property type="entry name" value="Phosphopentomutase_DeoB_cap_sf"/>
</dbReference>
<dbReference type="Pfam" id="PF01676">
    <property type="entry name" value="Metalloenzyme"/>
    <property type="match status" value="1"/>
</dbReference>
<evidence type="ECO:0000256" key="2">
    <source>
        <dbReference type="ARBA" id="ARBA00022490"/>
    </source>
</evidence>
<dbReference type="PIRSF" id="PIRSF001491">
    <property type="entry name" value="Ppentomutase"/>
    <property type="match status" value="1"/>
</dbReference>
<dbReference type="GO" id="GO:0005829">
    <property type="term" value="C:cytosol"/>
    <property type="evidence" value="ECO:0007669"/>
    <property type="project" value="TreeGrafter"/>
</dbReference>
<dbReference type="EC" id="5.4.2.7" evidence="6 7"/>
<comment type="similarity">
    <text evidence="1 6">Belongs to the phosphopentomutase family.</text>
</comment>
<dbReference type="UniPathway" id="UPA00087">
    <property type="reaction ID" value="UER00173"/>
</dbReference>
<proteinExistence type="inferred from homology"/>
<feature type="binding site" evidence="6">
    <location>
        <position position="340"/>
    </location>
    <ligand>
        <name>Mn(2+)</name>
        <dbReference type="ChEBI" id="CHEBI:29035"/>
        <label>2</label>
    </ligand>
</feature>
<dbReference type="Proteomes" id="UP000009315">
    <property type="component" value="Unassembled WGS sequence"/>
</dbReference>
<evidence type="ECO:0000256" key="3">
    <source>
        <dbReference type="ARBA" id="ARBA00022723"/>
    </source>
</evidence>
<feature type="binding site" evidence="6">
    <location>
        <position position="328"/>
    </location>
    <ligand>
        <name>Mn(2+)</name>
        <dbReference type="ChEBI" id="CHEBI:29035"/>
        <label>1</label>
    </ligand>
</feature>
<keyword evidence="2 6" id="KW-0963">Cytoplasm</keyword>
<dbReference type="SUPFAM" id="SSF143856">
    <property type="entry name" value="DeoB insert domain-like"/>
    <property type="match status" value="1"/>
</dbReference>
<dbReference type="OrthoDB" id="9769930at2"/>
<dbReference type="GO" id="GO:0006018">
    <property type="term" value="P:2-deoxyribose 1-phosphate catabolic process"/>
    <property type="evidence" value="ECO:0007669"/>
    <property type="project" value="UniProtKB-UniRule"/>
</dbReference>
<dbReference type="GO" id="GO:0009117">
    <property type="term" value="P:nucleotide metabolic process"/>
    <property type="evidence" value="ECO:0007669"/>
    <property type="project" value="UniProtKB-UniRule"/>
</dbReference>
<feature type="binding site" evidence="6">
    <location>
        <position position="329"/>
    </location>
    <ligand>
        <name>Mn(2+)</name>
        <dbReference type="ChEBI" id="CHEBI:29035"/>
        <label>1</label>
    </ligand>
</feature>
<keyword evidence="4 6" id="KW-0464">Manganese</keyword>
<accession>K8E0B6</accession>
<keyword evidence="5 6" id="KW-0413">Isomerase</keyword>
<feature type="binding site" evidence="6">
    <location>
        <position position="292"/>
    </location>
    <ligand>
        <name>Mn(2+)</name>
        <dbReference type="ChEBI" id="CHEBI:29035"/>
        <label>2</label>
    </ligand>
</feature>
<name>K8E0B6_9FIRM</name>
<dbReference type="eggNOG" id="COG1015">
    <property type="taxonomic scope" value="Bacteria"/>
</dbReference>
<evidence type="ECO:0000256" key="7">
    <source>
        <dbReference type="NCBIfam" id="TIGR01696"/>
    </source>
</evidence>
<organism evidence="9 10">
    <name type="scientific">Desulforamulus hydrothermalis Lam5 = DSM 18033</name>
    <dbReference type="NCBI Taxonomy" id="1121428"/>
    <lineage>
        <taxon>Bacteria</taxon>
        <taxon>Bacillati</taxon>
        <taxon>Bacillota</taxon>
        <taxon>Clostridia</taxon>
        <taxon>Eubacteriales</taxon>
        <taxon>Peptococcaceae</taxon>
        <taxon>Desulforamulus</taxon>
    </lineage>
</organism>
<dbReference type="GO" id="GO:0000287">
    <property type="term" value="F:magnesium ion binding"/>
    <property type="evidence" value="ECO:0007669"/>
    <property type="project" value="UniProtKB-UniRule"/>
</dbReference>
<dbReference type="PANTHER" id="PTHR21110">
    <property type="entry name" value="PHOSPHOPENTOMUTASE"/>
    <property type="match status" value="1"/>
</dbReference>
<evidence type="ECO:0000313" key="10">
    <source>
        <dbReference type="Proteomes" id="UP000009315"/>
    </source>
</evidence>
<dbReference type="FunFam" id="3.30.70.1250:FF:000001">
    <property type="entry name" value="Phosphopentomutase"/>
    <property type="match status" value="1"/>
</dbReference>
<dbReference type="PANTHER" id="PTHR21110:SF0">
    <property type="entry name" value="PHOSPHOPENTOMUTASE"/>
    <property type="match status" value="1"/>
</dbReference>
<sequence length="397" mass="42678">MTQAKVNRVTLIVLDSVGIGELPDAAEYGDQGSNTLANVARAVGGLKLPNLGRLGLGNIHPILGVPAVGDPLGAYGKMAEASKGKDTTTGHWEMAGIILERPFPTYPQGFPPEIIAALEKRIGRRVLGNVVASGTQIIEELGQEHMATGYPIVYTSADSVFQVAAHEEIIPVPELYRICEIARQLLDGEHRVGRVIARPFVGQPGSFKRTANRHDYAVPPPTPNILTVLQQAGIKTMGVGKIYDIFAGVGVAESYKTKDNMDGVEQTVNLMKKCPSGLIFANLVEYDSVYGHRNDPSGYARALEDFDRRLPEIMAAMLPEEVLILTADHGCDPTTASTDHSREYVPLLVYGQPVKGGSNLGIRSSFSDVAATLADFFGLSFHVGTSFAEQVLRRGGN</sequence>
<dbReference type="RefSeq" id="WP_008412664.1">
    <property type="nucleotide sequence ID" value="NZ_CAOS01000013.1"/>
</dbReference>
<comment type="cofactor">
    <cofactor evidence="6">
        <name>Mn(2+)</name>
        <dbReference type="ChEBI" id="CHEBI:29035"/>
    </cofactor>
    <text evidence="6">Binds 2 manganese ions.</text>
</comment>
<evidence type="ECO:0000313" key="9">
    <source>
        <dbReference type="EMBL" id="CCO08957.1"/>
    </source>
</evidence>
<dbReference type="Gene3D" id="3.40.720.10">
    <property type="entry name" value="Alkaline Phosphatase, subunit A"/>
    <property type="match status" value="1"/>
</dbReference>
<comment type="function">
    <text evidence="6">Isomerase that catalyzes the conversion of deoxy-ribose 1-phosphate (dRib-1-P) and ribose 1-phosphate (Rib-1-P) to deoxy-ribose 5-phosphate (dRib-5-P) and ribose 5-phosphate (Rib-5-P), respectively.</text>
</comment>
<evidence type="ECO:0000256" key="5">
    <source>
        <dbReference type="ARBA" id="ARBA00023235"/>
    </source>
</evidence>